<keyword evidence="7 10" id="KW-0472">Membrane</keyword>
<feature type="transmembrane region" description="Helical" evidence="10">
    <location>
        <begin position="90"/>
        <end position="114"/>
    </location>
</feature>
<keyword evidence="2 10" id="KW-1003">Cell membrane</keyword>
<feature type="transmembrane region" description="Helical" evidence="10">
    <location>
        <begin position="390"/>
        <end position="411"/>
    </location>
</feature>
<feature type="transmembrane region" description="Helical" evidence="10">
    <location>
        <begin position="284"/>
        <end position="304"/>
    </location>
</feature>
<comment type="caution">
    <text evidence="12">The sequence shown here is derived from an EMBL/GenBank/DDBJ whole genome shotgun (WGS) entry which is preliminary data.</text>
</comment>
<dbReference type="UniPathway" id="UPA00219"/>
<proteinExistence type="inferred from homology"/>
<evidence type="ECO:0000256" key="3">
    <source>
        <dbReference type="ARBA" id="ARBA00022692"/>
    </source>
</evidence>
<dbReference type="PANTHER" id="PTHR47019">
    <property type="entry name" value="LIPID II FLIPPASE MURJ"/>
    <property type="match status" value="1"/>
</dbReference>
<evidence type="ECO:0000256" key="11">
    <source>
        <dbReference type="PIRNR" id="PIRNR002869"/>
    </source>
</evidence>
<comment type="subcellular location">
    <subcellularLocation>
        <location evidence="10">Cell inner membrane</location>
        <topology evidence="10">Multi-pass membrane protein</topology>
    </subcellularLocation>
    <subcellularLocation>
        <location evidence="1">Cell membrane</location>
        <topology evidence="1">Multi-pass membrane protein</topology>
    </subcellularLocation>
</comment>
<feature type="transmembrane region" description="Helical" evidence="10">
    <location>
        <begin position="158"/>
        <end position="178"/>
    </location>
</feature>
<sequence length="518" mass="54959">MNLLRAASTVSLLTLASRITGLARELLVATTFGASAWTDAFNVAFRIPNLLRRLFAEGAFSQAFVPILAESRERQGEEATRRLVDAVATVLGWALLVTCVLGVVAAPVLVYAIAAGLKQSPEGFEAAVVMTRWMFPYIGFMSLVALSAGILNTWKRFAVPAATPVLLNLAVIAAAWGLTPWLEAWGYPGIYALAAGVMLGGVLQLAVQVPALARIGMLPRLRSLRAAWGHDGVRRILLLMAPAVLGVAVAQVSLLINTQIASFLGEGRVSWLTYADRLMEFPTGLLGVALGVVLLPQLSAAQALNDSARYSALLDWGLRLVVLLALPSAVALLVFGLPLVSVLFHYGAFTDGDLRQTALALMGYGVGLVGLVAIKVLAPGFYARQDIRTPVRIAIVVLVLTQLMNLGFVPWLGHAGLALSIGVAALINATWLLVGLRRQGAYTPQPGWLRFLGQVVLATALLGGALAAAAHGLDWTALRQTPWARIGWMVACLGGAALLYFGALALTGVKLRQFARRA</sequence>
<evidence type="ECO:0000256" key="1">
    <source>
        <dbReference type="ARBA" id="ARBA00004651"/>
    </source>
</evidence>
<dbReference type="HAMAP" id="MF_02078">
    <property type="entry name" value="MurJ_MviN"/>
    <property type="match status" value="1"/>
</dbReference>
<comment type="pathway">
    <text evidence="10">Cell wall biogenesis; peptidoglycan biosynthesis.</text>
</comment>
<evidence type="ECO:0000256" key="4">
    <source>
        <dbReference type="ARBA" id="ARBA00022960"/>
    </source>
</evidence>
<dbReference type="NCBIfam" id="TIGR01695">
    <property type="entry name" value="murJ_mviN"/>
    <property type="match status" value="1"/>
</dbReference>
<keyword evidence="3 10" id="KW-0812">Transmembrane</keyword>
<comment type="similarity">
    <text evidence="9 10 11">Belongs to the MurJ/MviN family.</text>
</comment>
<organism evidence="12 13">
    <name type="scientific">Caldimonas caldifontis</name>
    <dbReference type="NCBI Taxonomy" id="1452508"/>
    <lineage>
        <taxon>Bacteria</taxon>
        <taxon>Pseudomonadati</taxon>
        <taxon>Pseudomonadota</taxon>
        <taxon>Betaproteobacteria</taxon>
        <taxon>Burkholderiales</taxon>
        <taxon>Sphaerotilaceae</taxon>
        <taxon>Caldimonas</taxon>
    </lineage>
</organism>
<feature type="transmembrane region" description="Helical" evidence="10">
    <location>
        <begin position="190"/>
        <end position="215"/>
    </location>
</feature>
<evidence type="ECO:0000256" key="2">
    <source>
        <dbReference type="ARBA" id="ARBA00022475"/>
    </source>
</evidence>
<feature type="transmembrane region" description="Helical" evidence="10">
    <location>
        <begin position="316"/>
        <end position="346"/>
    </location>
</feature>
<accession>A0A2S5SRW7</accession>
<dbReference type="RefSeq" id="WP_104303458.1">
    <property type="nucleotide sequence ID" value="NZ_PSNX01000014.1"/>
</dbReference>
<keyword evidence="10" id="KW-0997">Cell inner membrane</keyword>
<keyword evidence="10 11" id="KW-0961">Cell wall biogenesis/degradation</keyword>
<evidence type="ECO:0000256" key="8">
    <source>
        <dbReference type="ARBA" id="ARBA00060041"/>
    </source>
</evidence>
<evidence type="ECO:0000313" key="12">
    <source>
        <dbReference type="EMBL" id="PPE65463.1"/>
    </source>
</evidence>
<dbReference type="GO" id="GO:0005886">
    <property type="term" value="C:plasma membrane"/>
    <property type="evidence" value="ECO:0007669"/>
    <property type="project" value="UniProtKB-SubCell"/>
</dbReference>
<keyword evidence="6 10" id="KW-1133">Transmembrane helix</keyword>
<feature type="transmembrane region" description="Helical" evidence="10">
    <location>
        <begin position="417"/>
        <end position="436"/>
    </location>
</feature>
<dbReference type="PRINTS" id="PR01806">
    <property type="entry name" value="VIRFACTRMVIN"/>
</dbReference>
<dbReference type="Proteomes" id="UP000238605">
    <property type="component" value="Unassembled WGS sequence"/>
</dbReference>
<dbReference type="PANTHER" id="PTHR47019:SF1">
    <property type="entry name" value="LIPID II FLIPPASE MURJ"/>
    <property type="match status" value="1"/>
</dbReference>
<feature type="transmembrane region" description="Helical" evidence="10">
    <location>
        <begin position="134"/>
        <end position="151"/>
    </location>
</feature>
<dbReference type="CDD" id="cd13123">
    <property type="entry name" value="MATE_MurJ_like"/>
    <property type="match status" value="1"/>
</dbReference>
<comment type="function">
    <text evidence="8 10 11">Involved in peptidoglycan biosynthesis. Transports lipid-linked peptidoglycan precursors from the inner to the outer leaflet of the cytoplasmic membrane.</text>
</comment>
<dbReference type="AlphaFoldDB" id="A0A2S5SRW7"/>
<reference evidence="12 13" key="1">
    <citation type="submission" date="2018-02" db="EMBL/GenBank/DDBJ databases">
        <title>Reclassifiation of [Polyangium] brachysporum DSM 7029 as Guopingzhaonella breviflexa gen. nov., sp. nov., a member of the family Comamonadaceae.</title>
        <authorList>
            <person name="Tang B."/>
        </authorList>
    </citation>
    <scope>NUCLEOTIDE SEQUENCE [LARGE SCALE GENOMIC DNA]</scope>
    <source>
        <strain evidence="12 13">BCRC 80649</strain>
    </source>
</reference>
<keyword evidence="5 10" id="KW-0573">Peptidoglycan synthesis</keyword>
<dbReference type="GO" id="GO:0034204">
    <property type="term" value="P:lipid translocation"/>
    <property type="evidence" value="ECO:0007669"/>
    <property type="project" value="TreeGrafter"/>
</dbReference>
<dbReference type="Pfam" id="PF03023">
    <property type="entry name" value="MurJ"/>
    <property type="match status" value="1"/>
</dbReference>
<evidence type="ECO:0000256" key="7">
    <source>
        <dbReference type="ARBA" id="ARBA00023136"/>
    </source>
</evidence>
<dbReference type="EMBL" id="PSNX01000014">
    <property type="protein sequence ID" value="PPE65463.1"/>
    <property type="molecule type" value="Genomic_DNA"/>
</dbReference>
<keyword evidence="13" id="KW-1185">Reference proteome</keyword>
<feature type="transmembrane region" description="Helical" evidence="10">
    <location>
        <begin position="488"/>
        <end position="509"/>
    </location>
</feature>
<keyword evidence="4 10" id="KW-0133">Cell shape</keyword>
<dbReference type="PIRSF" id="PIRSF002869">
    <property type="entry name" value="MviN"/>
    <property type="match status" value="1"/>
</dbReference>
<dbReference type="GO" id="GO:0009252">
    <property type="term" value="P:peptidoglycan biosynthetic process"/>
    <property type="evidence" value="ECO:0007669"/>
    <property type="project" value="UniProtKB-UniRule"/>
</dbReference>
<evidence type="ECO:0000313" key="13">
    <source>
        <dbReference type="Proteomes" id="UP000238605"/>
    </source>
</evidence>
<evidence type="ECO:0000256" key="10">
    <source>
        <dbReference type="HAMAP-Rule" id="MF_02078"/>
    </source>
</evidence>
<evidence type="ECO:0000256" key="5">
    <source>
        <dbReference type="ARBA" id="ARBA00022984"/>
    </source>
</evidence>
<dbReference type="OrthoDB" id="9816572at2"/>
<dbReference type="InterPro" id="IPR051050">
    <property type="entry name" value="Lipid_II_flippase_MurJ/MviN"/>
</dbReference>
<feature type="transmembrane region" description="Helical" evidence="10">
    <location>
        <begin position="358"/>
        <end position="378"/>
    </location>
</feature>
<dbReference type="GO" id="GO:0071555">
    <property type="term" value="P:cell wall organization"/>
    <property type="evidence" value="ECO:0007669"/>
    <property type="project" value="UniProtKB-UniRule"/>
</dbReference>
<evidence type="ECO:0000256" key="6">
    <source>
        <dbReference type="ARBA" id="ARBA00022989"/>
    </source>
</evidence>
<name>A0A2S5SRW7_9BURK</name>
<feature type="transmembrane region" description="Helical" evidence="10">
    <location>
        <begin position="236"/>
        <end position="264"/>
    </location>
</feature>
<gene>
    <name evidence="12" type="primary">mviN</name>
    <name evidence="10" type="synonym">murJ</name>
    <name evidence="12" type="ORF">C1704_14515</name>
</gene>
<dbReference type="GO" id="GO:0015648">
    <property type="term" value="F:lipid-linked peptidoglycan transporter activity"/>
    <property type="evidence" value="ECO:0007669"/>
    <property type="project" value="UniProtKB-UniRule"/>
</dbReference>
<dbReference type="InterPro" id="IPR004268">
    <property type="entry name" value="MurJ"/>
</dbReference>
<feature type="transmembrane region" description="Helical" evidence="10">
    <location>
        <begin position="448"/>
        <end position="468"/>
    </location>
</feature>
<dbReference type="GO" id="GO:0008360">
    <property type="term" value="P:regulation of cell shape"/>
    <property type="evidence" value="ECO:0007669"/>
    <property type="project" value="UniProtKB-UniRule"/>
</dbReference>
<keyword evidence="10 11" id="KW-0813">Transport</keyword>
<evidence type="ECO:0000256" key="9">
    <source>
        <dbReference type="ARBA" id="ARBA00061532"/>
    </source>
</evidence>
<protein>
    <recommendedName>
        <fullName evidence="10">Probable lipid II flippase MurJ</fullName>
    </recommendedName>
</protein>